<dbReference type="Proteomes" id="UP001164539">
    <property type="component" value="Chromosome 6"/>
</dbReference>
<organism evidence="1 2">
    <name type="scientific">Melia azedarach</name>
    <name type="common">Chinaberry tree</name>
    <dbReference type="NCBI Taxonomy" id="155640"/>
    <lineage>
        <taxon>Eukaryota</taxon>
        <taxon>Viridiplantae</taxon>
        <taxon>Streptophyta</taxon>
        <taxon>Embryophyta</taxon>
        <taxon>Tracheophyta</taxon>
        <taxon>Spermatophyta</taxon>
        <taxon>Magnoliopsida</taxon>
        <taxon>eudicotyledons</taxon>
        <taxon>Gunneridae</taxon>
        <taxon>Pentapetalae</taxon>
        <taxon>rosids</taxon>
        <taxon>malvids</taxon>
        <taxon>Sapindales</taxon>
        <taxon>Meliaceae</taxon>
        <taxon>Melia</taxon>
    </lineage>
</organism>
<evidence type="ECO:0000313" key="2">
    <source>
        <dbReference type="Proteomes" id="UP001164539"/>
    </source>
</evidence>
<dbReference type="EMBL" id="CM051399">
    <property type="protein sequence ID" value="KAJ4716842.1"/>
    <property type="molecule type" value="Genomic_DNA"/>
</dbReference>
<accession>A0ACC1XZG6</accession>
<comment type="caution">
    <text evidence="1">The sequence shown here is derived from an EMBL/GenBank/DDBJ whole genome shotgun (WGS) entry which is preliminary data.</text>
</comment>
<protein>
    <submittedName>
        <fullName evidence="1">Vinorine synthase</fullName>
    </submittedName>
</protein>
<gene>
    <name evidence="1" type="ORF">OWV82_011804</name>
</gene>
<keyword evidence="2" id="KW-1185">Reference proteome</keyword>
<sequence>MSHRVADGFAFWTFINAWAKSSSLGAVPVNVVSSPRFDLGNVFPARDLSKLDVPIPCPMKTGLKIITRRFVFDTEEITKLKPEVTAGSTSDCKPKRQVTRVELVTALIWRAHITALQAKHGRLRDFLLLLPVNLRGKTVPNTSETCFGNIFRFTSARFTADENRMKLQDFVDLMRDAYRKPAARTDQEFGDDAFLSTVINPYKEYCEELNKEEADVGIYSSCCGFPLYVDFGWGKPAWVSGIQMPFETVMLMDNKQGNGIEAWVNLDEKPMSHFLQNLYLTDI</sequence>
<name>A0ACC1XZG6_MELAZ</name>
<evidence type="ECO:0000313" key="1">
    <source>
        <dbReference type="EMBL" id="KAJ4716842.1"/>
    </source>
</evidence>
<proteinExistence type="predicted"/>
<reference evidence="1 2" key="1">
    <citation type="journal article" date="2023" name="Science">
        <title>Complex scaffold remodeling in plant triterpene biosynthesis.</title>
        <authorList>
            <person name="De La Pena R."/>
            <person name="Hodgson H."/>
            <person name="Liu J.C."/>
            <person name="Stephenson M.J."/>
            <person name="Martin A.C."/>
            <person name="Owen C."/>
            <person name="Harkess A."/>
            <person name="Leebens-Mack J."/>
            <person name="Jimenez L.E."/>
            <person name="Osbourn A."/>
            <person name="Sattely E.S."/>
        </authorList>
    </citation>
    <scope>NUCLEOTIDE SEQUENCE [LARGE SCALE GENOMIC DNA]</scope>
    <source>
        <strain evidence="2">cv. JPN11</strain>
        <tissue evidence="1">Leaf</tissue>
    </source>
</reference>